<accession>A0A0F9Q5F4</accession>
<dbReference type="EMBL" id="LAZR01004452">
    <property type="protein sequence ID" value="KKN08476.1"/>
    <property type="molecule type" value="Genomic_DNA"/>
</dbReference>
<sequence length="53" mass="5962">RLLFRIPALKYKTVVATKASIITIPLDGKLNITHIIDIIIPGMYMVPTRNDVN</sequence>
<organism evidence="1">
    <name type="scientific">marine sediment metagenome</name>
    <dbReference type="NCBI Taxonomy" id="412755"/>
    <lineage>
        <taxon>unclassified sequences</taxon>
        <taxon>metagenomes</taxon>
        <taxon>ecological metagenomes</taxon>
    </lineage>
</organism>
<gene>
    <name evidence="1" type="ORF">LCGC14_1056270</name>
</gene>
<proteinExistence type="predicted"/>
<dbReference type="AlphaFoldDB" id="A0A0F9Q5F4"/>
<protein>
    <submittedName>
        <fullName evidence="1">Uncharacterized protein</fullName>
    </submittedName>
</protein>
<reference evidence="1" key="1">
    <citation type="journal article" date="2015" name="Nature">
        <title>Complex archaea that bridge the gap between prokaryotes and eukaryotes.</title>
        <authorList>
            <person name="Spang A."/>
            <person name="Saw J.H."/>
            <person name="Jorgensen S.L."/>
            <person name="Zaremba-Niedzwiedzka K."/>
            <person name="Martijn J."/>
            <person name="Lind A.E."/>
            <person name="van Eijk R."/>
            <person name="Schleper C."/>
            <person name="Guy L."/>
            <person name="Ettema T.J."/>
        </authorList>
    </citation>
    <scope>NUCLEOTIDE SEQUENCE</scope>
</reference>
<comment type="caution">
    <text evidence="1">The sequence shown here is derived from an EMBL/GenBank/DDBJ whole genome shotgun (WGS) entry which is preliminary data.</text>
</comment>
<feature type="non-terminal residue" evidence="1">
    <location>
        <position position="1"/>
    </location>
</feature>
<evidence type="ECO:0000313" key="1">
    <source>
        <dbReference type="EMBL" id="KKN08476.1"/>
    </source>
</evidence>
<name>A0A0F9Q5F4_9ZZZZ</name>